<dbReference type="RefSeq" id="WP_382405777.1">
    <property type="nucleotide sequence ID" value="NZ_JBHSGU010000002.1"/>
</dbReference>
<dbReference type="Pfam" id="PF12804">
    <property type="entry name" value="NTP_transf_3"/>
    <property type="match status" value="1"/>
</dbReference>
<dbReference type="PANTHER" id="PTHR43777">
    <property type="entry name" value="MOLYBDENUM COFACTOR CYTIDYLYLTRANSFERASE"/>
    <property type="match status" value="1"/>
</dbReference>
<dbReference type="EMBL" id="JBHSGU010000002">
    <property type="protein sequence ID" value="MFC4699053.1"/>
    <property type="molecule type" value="Genomic_DNA"/>
</dbReference>
<name>A0ABV9LTR1_9ALTE</name>
<evidence type="ECO:0000313" key="4">
    <source>
        <dbReference type="Proteomes" id="UP001595897"/>
    </source>
</evidence>
<keyword evidence="4" id="KW-1185">Reference proteome</keyword>
<dbReference type="Proteomes" id="UP001595897">
    <property type="component" value="Unassembled WGS sequence"/>
</dbReference>
<dbReference type="PANTHER" id="PTHR43777:SF1">
    <property type="entry name" value="MOLYBDENUM COFACTOR CYTIDYLYLTRANSFERASE"/>
    <property type="match status" value="1"/>
</dbReference>
<keyword evidence="3" id="KW-0808">Transferase</keyword>
<accession>A0ABV9LTR1</accession>
<dbReference type="GO" id="GO:0016740">
    <property type="term" value="F:transferase activity"/>
    <property type="evidence" value="ECO:0007669"/>
    <property type="project" value="UniProtKB-KW"/>
</dbReference>
<gene>
    <name evidence="3" type="ORF">ACFO4O_02650</name>
</gene>
<evidence type="ECO:0000313" key="3">
    <source>
        <dbReference type="EMBL" id="MFC4699053.1"/>
    </source>
</evidence>
<proteinExistence type="predicted"/>
<dbReference type="InterPro" id="IPR025877">
    <property type="entry name" value="MobA-like_NTP_Trfase"/>
</dbReference>
<dbReference type="CDD" id="cd04182">
    <property type="entry name" value="GT_2_like_f"/>
    <property type="match status" value="1"/>
</dbReference>
<dbReference type="SUPFAM" id="SSF53448">
    <property type="entry name" value="Nucleotide-diphospho-sugar transferases"/>
    <property type="match status" value="1"/>
</dbReference>
<sequence length="212" mass="22997">MSVMQAPTFCLHALLLAGGQSKRFGAIKQLLNIGSTTMLAHAVDQISHNDLHALTVVHGAHSKSVARELVAIERVWPHQDICLNVVFNEHWHTGMGSSIASGIASMPRHISHVMICLVDQVALSSSDYARLIAFAKQAPENVVCAVYSGIYGVPAIFPRAYFEDLAQISGDKGAKLLLQALQADDAAISGVDMPKASIDIDTPEDYQNWLRR</sequence>
<organism evidence="3 4">
    <name type="scientific">Glaciecola siphonariae</name>
    <dbReference type="NCBI Taxonomy" id="521012"/>
    <lineage>
        <taxon>Bacteria</taxon>
        <taxon>Pseudomonadati</taxon>
        <taxon>Pseudomonadota</taxon>
        <taxon>Gammaproteobacteria</taxon>
        <taxon>Alteromonadales</taxon>
        <taxon>Alteromonadaceae</taxon>
        <taxon>Glaciecola</taxon>
    </lineage>
</organism>
<comment type="caution">
    <text evidence="3">The sequence shown here is derived from an EMBL/GenBank/DDBJ whole genome shotgun (WGS) entry which is preliminary data.</text>
</comment>
<reference evidence="4" key="1">
    <citation type="journal article" date="2019" name="Int. J. Syst. Evol. Microbiol.">
        <title>The Global Catalogue of Microorganisms (GCM) 10K type strain sequencing project: providing services to taxonomists for standard genome sequencing and annotation.</title>
        <authorList>
            <consortium name="The Broad Institute Genomics Platform"/>
            <consortium name="The Broad Institute Genome Sequencing Center for Infectious Disease"/>
            <person name="Wu L."/>
            <person name="Ma J."/>
        </authorList>
    </citation>
    <scope>NUCLEOTIDE SEQUENCE [LARGE SCALE GENOMIC DNA]</scope>
    <source>
        <strain evidence="4">KACC 12507</strain>
    </source>
</reference>
<keyword evidence="1" id="KW-0460">Magnesium</keyword>
<dbReference type="Gene3D" id="3.90.550.10">
    <property type="entry name" value="Spore Coat Polysaccharide Biosynthesis Protein SpsA, Chain A"/>
    <property type="match status" value="1"/>
</dbReference>
<feature type="domain" description="MobA-like NTP transferase" evidence="2">
    <location>
        <begin position="13"/>
        <end position="181"/>
    </location>
</feature>
<evidence type="ECO:0000259" key="2">
    <source>
        <dbReference type="Pfam" id="PF12804"/>
    </source>
</evidence>
<dbReference type="InterPro" id="IPR029044">
    <property type="entry name" value="Nucleotide-diphossugar_trans"/>
</dbReference>
<protein>
    <submittedName>
        <fullName evidence="3">NTP transferase domain-containing protein</fullName>
    </submittedName>
</protein>
<evidence type="ECO:0000256" key="1">
    <source>
        <dbReference type="ARBA" id="ARBA00022842"/>
    </source>
</evidence>